<reference evidence="2" key="1">
    <citation type="submission" date="2016-10" db="EMBL/GenBank/DDBJ databases">
        <title>Sequence of Gallionella enrichment culture.</title>
        <authorList>
            <person name="Poehlein A."/>
            <person name="Muehling M."/>
            <person name="Daniel R."/>
        </authorList>
    </citation>
    <scope>NUCLEOTIDE SEQUENCE</scope>
</reference>
<keyword evidence="1" id="KW-0472">Membrane</keyword>
<sequence>MNLVPMIILTAIIALFLGFYYFSLIISIAIWFPHHARPKWVALVESPAIDAFRWFWKWVAPAWLVTVTVAIAFIAIRLASVF</sequence>
<feature type="transmembrane region" description="Helical" evidence="1">
    <location>
        <begin position="7"/>
        <end position="34"/>
    </location>
</feature>
<dbReference type="EMBL" id="MLJW01000001">
    <property type="protein sequence ID" value="OIR19878.1"/>
    <property type="molecule type" value="Genomic_DNA"/>
</dbReference>
<keyword evidence="1" id="KW-0812">Transmembrane</keyword>
<keyword evidence="1" id="KW-1133">Transmembrane helix</keyword>
<gene>
    <name evidence="2" type="ORF">GALL_07620</name>
</gene>
<feature type="transmembrane region" description="Helical" evidence="1">
    <location>
        <begin position="54"/>
        <end position="76"/>
    </location>
</feature>
<evidence type="ECO:0000313" key="2">
    <source>
        <dbReference type="EMBL" id="OIR19878.1"/>
    </source>
</evidence>
<protein>
    <submittedName>
        <fullName evidence="2">Uncharacterized protein</fullName>
    </submittedName>
</protein>
<name>A0A1J5U6G3_9ZZZZ</name>
<dbReference type="AlphaFoldDB" id="A0A1J5U6G3"/>
<evidence type="ECO:0000256" key="1">
    <source>
        <dbReference type="SAM" id="Phobius"/>
    </source>
</evidence>
<proteinExistence type="predicted"/>
<accession>A0A1J5U6G3</accession>
<comment type="caution">
    <text evidence="2">The sequence shown here is derived from an EMBL/GenBank/DDBJ whole genome shotgun (WGS) entry which is preliminary data.</text>
</comment>
<organism evidence="2">
    <name type="scientific">mine drainage metagenome</name>
    <dbReference type="NCBI Taxonomy" id="410659"/>
    <lineage>
        <taxon>unclassified sequences</taxon>
        <taxon>metagenomes</taxon>
        <taxon>ecological metagenomes</taxon>
    </lineage>
</organism>